<name>A0A9P4LJD1_9PLEO</name>
<feature type="compositionally biased region" description="Polar residues" evidence="1">
    <location>
        <begin position="1"/>
        <end position="10"/>
    </location>
</feature>
<feature type="region of interest" description="Disordered" evidence="1">
    <location>
        <begin position="1"/>
        <end position="20"/>
    </location>
</feature>
<sequence length="379" mass="42652">MSVQLRINSLQDRRSTTKGTTRHLLRLSEVPESPATPGPVCEAVEPNGHPCKVALASTAQDPWCHKHHEEWQSLNGRWTQAQKDAEKVVVVDSNTAKRKVMKLRLSVDLRRQMRDRFYPRGGDIQDYIKWLAKLETDVRQLADTLLMQNLNRGPTPETPAVGTPHPDSFNLEKIMILQSPVDPKIPIESLQGMPDDGAILVLKHFYLDLCADSIRRLYTIVPDLSDAPKQVRSPNPADEDVHDNGTDIVRAWFRIMVLNDSEAGTLEHATRSKSIHHFLLGCLASQLEMYCDFFAKAWRPHAVQYLRVPICAQTLAGGDIKTIQLLGGTIPSNVFYQRAGHPSELATPPNRVQLSVQLLYNYILYLSETLTGDRLDLST</sequence>
<evidence type="ECO:0000256" key="1">
    <source>
        <dbReference type="SAM" id="MobiDB-lite"/>
    </source>
</evidence>
<dbReference type="OrthoDB" id="4732550at2759"/>
<dbReference type="EMBL" id="ML978231">
    <property type="protein sequence ID" value="KAF2027120.1"/>
    <property type="molecule type" value="Genomic_DNA"/>
</dbReference>
<dbReference type="AlphaFoldDB" id="A0A9P4LJD1"/>
<gene>
    <name evidence="2" type="ORF">EK21DRAFT_115122</name>
</gene>
<dbReference type="Proteomes" id="UP000799777">
    <property type="component" value="Unassembled WGS sequence"/>
</dbReference>
<reference evidence="2" key="1">
    <citation type="journal article" date="2020" name="Stud. Mycol.">
        <title>101 Dothideomycetes genomes: a test case for predicting lifestyles and emergence of pathogens.</title>
        <authorList>
            <person name="Haridas S."/>
            <person name="Albert R."/>
            <person name="Binder M."/>
            <person name="Bloem J."/>
            <person name="Labutti K."/>
            <person name="Salamov A."/>
            <person name="Andreopoulos B."/>
            <person name="Baker S."/>
            <person name="Barry K."/>
            <person name="Bills G."/>
            <person name="Bluhm B."/>
            <person name="Cannon C."/>
            <person name="Castanera R."/>
            <person name="Culley D."/>
            <person name="Daum C."/>
            <person name="Ezra D."/>
            <person name="Gonzalez J."/>
            <person name="Henrissat B."/>
            <person name="Kuo A."/>
            <person name="Liang C."/>
            <person name="Lipzen A."/>
            <person name="Lutzoni F."/>
            <person name="Magnuson J."/>
            <person name="Mondo S."/>
            <person name="Nolan M."/>
            <person name="Ohm R."/>
            <person name="Pangilinan J."/>
            <person name="Park H.-J."/>
            <person name="Ramirez L."/>
            <person name="Alfaro M."/>
            <person name="Sun H."/>
            <person name="Tritt A."/>
            <person name="Yoshinaga Y."/>
            <person name="Zwiers L.-H."/>
            <person name="Turgeon B."/>
            <person name="Goodwin S."/>
            <person name="Spatafora J."/>
            <person name="Crous P."/>
            <person name="Grigoriev I."/>
        </authorList>
    </citation>
    <scope>NUCLEOTIDE SEQUENCE</scope>
    <source>
        <strain evidence="2">CBS 110217</strain>
    </source>
</reference>
<protein>
    <submittedName>
        <fullName evidence="2">Uncharacterized protein</fullName>
    </submittedName>
</protein>
<organism evidence="2 3">
    <name type="scientific">Setomelanomma holmii</name>
    <dbReference type="NCBI Taxonomy" id="210430"/>
    <lineage>
        <taxon>Eukaryota</taxon>
        <taxon>Fungi</taxon>
        <taxon>Dikarya</taxon>
        <taxon>Ascomycota</taxon>
        <taxon>Pezizomycotina</taxon>
        <taxon>Dothideomycetes</taxon>
        <taxon>Pleosporomycetidae</taxon>
        <taxon>Pleosporales</taxon>
        <taxon>Pleosporineae</taxon>
        <taxon>Phaeosphaeriaceae</taxon>
        <taxon>Setomelanomma</taxon>
    </lineage>
</organism>
<evidence type="ECO:0000313" key="2">
    <source>
        <dbReference type="EMBL" id="KAF2027120.1"/>
    </source>
</evidence>
<evidence type="ECO:0000313" key="3">
    <source>
        <dbReference type="Proteomes" id="UP000799777"/>
    </source>
</evidence>
<keyword evidence="3" id="KW-1185">Reference proteome</keyword>
<accession>A0A9P4LJD1</accession>
<comment type="caution">
    <text evidence="2">The sequence shown here is derived from an EMBL/GenBank/DDBJ whole genome shotgun (WGS) entry which is preliminary data.</text>
</comment>
<proteinExistence type="predicted"/>